<evidence type="ECO:0000256" key="2">
    <source>
        <dbReference type="SAM" id="SignalP"/>
    </source>
</evidence>
<organism evidence="3 4">
    <name type="scientific">Nannocystis radixulma</name>
    <dbReference type="NCBI Taxonomy" id="2995305"/>
    <lineage>
        <taxon>Bacteria</taxon>
        <taxon>Pseudomonadati</taxon>
        <taxon>Myxococcota</taxon>
        <taxon>Polyangia</taxon>
        <taxon>Nannocystales</taxon>
        <taxon>Nannocystaceae</taxon>
        <taxon>Nannocystis</taxon>
    </lineage>
</organism>
<dbReference type="RefSeq" id="WP_271998957.1">
    <property type="nucleotide sequence ID" value="NZ_JAQNDN010000007.1"/>
</dbReference>
<evidence type="ECO:0000313" key="3">
    <source>
        <dbReference type="EMBL" id="MDC0669231.1"/>
    </source>
</evidence>
<keyword evidence="2" id="KW-0732">Signal</keyword>
<gene>
    <name evidence="3" type="ORF">POL58_15875</name>
</gene>
<keyword evidence="4" id="KW-1185">Reference proteome</keyword>
<sequence>MPCSRSLRTTLALALVSAAAACVDDTTTPLDERVLRIPEGFELCLVSPSPFTFQGAPLFHYRGVLRLGAGDVVLPSGPHVEAEAWIANSLQSTADGPEVAGAESRGAVSLAPDSAPGEPRGEKLDWELAAYTDDPAAEPWGQRLHLQVAYPTDTTEFDLSPLPLLDREGRLRVLASAPGVAADDPPLRVRAAPCERDDLDVDRVDVTLAEGAISFHTRPAISRHQLGFTVLAEGEVDGIAIDVDSYWDLEYSAGDVNDAYGFQPVMAVRFAEQADGACILVVRSDPHAAETTWLAELLDCAQNHLRDLTVESVDIAHGAGEPRW</sequence>
<dbReference type="PROSITE" id="PS51257">
    <property type="entry name" value="PROKAR_LIPOPROTEIN"/>
    <property type="match status" value="1"/>
</dbReference>
<feature type="signal peptide" evidence="2">
    <location>
        <begin position="1"/>
        <end position="21"/>
    </location>
</feature>
<accession>A0ABT5B881</accession>
<evidence type="ECO:0000313" key="4">
    <source>
        <dbReference type="Proteomes" id="UP001217838"/>
    </source>
</evidence>
<name>A0ABT5B881_9BACT</name>
<dbReference type="Proteomes" id="UP001217838">
    <property type="component" value="Unassembled WGS sequence"/>
</dbReference>
<dbReference type="EMBL" id="JAQNDN010000007">
    <property type="protein sequence ID" value="MDC0669231.1"/>
    <property type="molecule type" value="Genomic_DNA"/>
</dbReference>
<comment type="caution">
    <text evidence="3">The sequence shown here is derived from an EMBL/GenBank/DDBJ whole genome shotgun (WGS) entry which is preliminary data.</text>
</comment>
<feature type="chain" id="PRO_5046468780" description="Lipoprotein" evidence="2">
    <location>
        <begin position="22"/>
        <end position="324"/>
    </location>
</feature>
<feature type="region of interest" description="Disordered" evidence="1">
    <location>
        <begin position="95"/>
        <end position="121"/>
    </location>
</feature>
<reference evidence="3 4" key="1">
    <citation type="submission" date="2022-11" db="EMBL/GenBank/DDBJ databases">
        <title>Minimal conservation of predation-associated metabolite biosynthetic gene clusters underscores biosynthetic potential of Myxococcota including descriptions for ten novel species: Archangium lansinium sp. nov., Myxococcus landrumus sp. nov., Nannocystis bai.</title>
        <authorList>
            <person name="Ahearne A."/>
            <person name="Stevens C."/>
            <person name="Dowd S."/>
        </authorList>
    </citation>
    <scope>NUCLEOTIDE SEQUENCE [LARGE SCALE GENOMIC DNA]</scope>
    <source>
        <strain evidence="3 4">NCELM</strain>
    </source>
</reference>
<evidence type="ECO:0008006" key="5">
    <source>
        <dbReference type="Google" id="ProtNLM"/>
    </source>
</evidence>
<proteinExistence type="predicted"/>
<protein>
    <recommendedName>
        <fullName evidence="5">Lipoprotein</fullName>
    </recommendedName>
</protein>
<evidence type="ECO:0000256" key="1">
    <source>
        <dbReference type="SAM" id="MobiDB-lite"/>
    </source>
</evidence>